<proteinExistence type="predicted"/>
<feature type="domain" description="DUF8038" evidence="3">
    <location>
        <begin position="1548"/>
        <end position="1738"/>
    </location>
</feature>
<feature type="compositionally biased region" description="Low complexity" evidence="1">
    <location>
        <begin position="1748"/>
        <end position="1763"/>
    </location>
</feature>
<sequence>MPYFNELNEKETRSKETESGNADQVHQQVSQGGAGVSPSYGRGVQPASSDNDRLFPFITEERLQEAQEFRRKGYNSHVPEVDPGLMTQLREALAVTQSRLCIQAGVVGPLGSLWLLEQVDKITRLTGRLSDGVIKSWIEQELPGKSGGETELGSRRTAQSLARRLESTLQTLIRVVHTLRTIDDYSTPEKRHDMLVDELTGAFSYGDKSTVIQALNRMTTETSGHAAWISLMQTRAAAWETGKPVIVNAMTETSRHEAEKANKKARVLQGASQAFFGDVAAYLQGLSSDLAKASINASQNASSPAMPLVNNDGAAAPLLRSNSLTQRIRTGVNKYKLKAQTAVAGMKGPARSLVRITKHGHLTATPTKDPEHVVADSITRSILWQWQQPAINIQYASAALLSKVDELEKIEGILASGAVADSRESEQESLSHPGEDDIGAQVREWVSHSIEQENPENQLATKVATLERLLGGDIDHAQSVLARLGNTTESIQKGLERQLLSVNDMLQTQQPVDVARSMWATIDNLVDKFMPDMARTLAKAANALNEALSAAGNPARNFSRASAQAGKAQLLATKVKESLSAESARLTERPLDEHSRGSRLAKHWANLAKTQSVGNYPVPDAEQVLSSLQERGLLTGILSTGDPAGYLFATRLAGELENARNDELRLPMSPDHYTALEKGLVEYIVKWAQRKTSKGVSRIVIELSFEHALDTVSFNVSSLLRLPYKVLKASIKIPYKVNKVNNYTMPGQDKPYKAIYGLLGKKLKQLGFNLLTAPVPGMVKFAGGAWVTAGATLHNLHTDSREKTFSAVYQHVAEGKQSEKIKMNSVKEMIFDSVTDTASTAAFKGAGRAWKSWKSKNNFFSDKDFVSDHFTEIDGETYSQAQQGGMAGDSDNPAWGNQQSRAEISRPTVTEGENLSREAESLTGGLKSDNTVHPDENNGGSESDGDRKSHRRKRAVAEEKTNITRSDFDRLVDNRPYSELPDNVKKSTYFYGIKYLLRQIENDESLPQQVRNNAYLARIGAKLLVPVDIAGHQLNNTIFLPDGPGQKSGVLIRLDSEVPYLYISKGEDLPENIKWAMPITAKNPTRGRKLGFTFTGIGIVHGDGPSVMEQLKYIRSGKLSFKENFNVNNPEPMDIASLSDNIASAMEADYKSRNATITNSLLTSRAAAGAYIPDPDVTVTEAKYHLEFTWENLTPAEYLRSFSRPFETLAGQVQLIFSDAEGQSIQQTEQSVVRAQYTGAWIDASAGAVTSLSGAGIVFGMAQSAAEIAADVAEGKDPDPLMVAGLVIGCIPGGKIATRVGKFSKIGGKSVKYLMMIGNKTIDLAIVGKSIKSAVESGEPLEIYQALLASGMSVKNSYDMARDISSKLEMRKTMGESASLEALEAVYNNIPDYSLSSTMTERTFKIGQTDMLGRINNGEIEISRNNGATWQKGSKVHLLAYRLQNAGGKSRLPDQPRAGSSSSSEPSLGNSLLVAEKNRYLPGGNLQNTRNTPPEGQVKRFGFFGKKFMGRIRNHNFEISSDGGDTWKSGNMLHKIRWQAAPAGELSVKELDKKIDRASVEEGPGSYSNICYGTAIRNAGQAEVITPKQTDWLLNKIAKKDSKGEVMGSDHYRQAFGLQKKIPLSSFSSAGITESGFLHVGERRKDGTVVYDHVAYVHVTDQGTYIYQANGADFLLALNGPESMQKYNNIGSHVSKSHYKHLMDETIITRFNDYFAEAEQDGSQAVFTFTPASEVQENYARIMHPGSVVSETDSSSSNNSGAKSMKKLTREPVLAKSRNPARSIEPIIEPRSFKLLEGEEALTSKTSTLLKTTLGQQYHTYLSSPRENCANAAVEVAKTLRKNDYTDVHIMELGIWPNGGENTMPTNHYVVMATKDGINISVDLTAGQFEQYGFYGPIISSTDNWIHTWQNNLRNTPRTLVKMAPLSGGITTSPFSMDFTNSQLTVPNGTLLQRPAWYK</sequence>
<dbReference type="InterPro" id="IPR058351">
    <property type="entry name" value="DUF8038"/>
</dbReference>
<dbReference type="OrthoDB" id="6631822at2"/>
<feature type="compositionally biased region" description="Basic and acidic residues" evidence="1">
    <location>
        <begin position="7"/>
        <end position="18"/>
    </location>
</feature>
<dbReference type="CDD" id="cd20749">
    <property type="entry name" value="nigritoxin_M"/>
    <property type="match status" value="1"/>
</dbReference>
<dbReference type="Proteomes" id="UP000661012">
    <property type="component" value="Unassembled WGS sequence"/>
</dbReference>
<feature type="domain" description="Tox-PLDMTX" evidence="2">
    <location>
        <begin position="1825"/>
        <end position="1925"/>
    </location>
</feature>
<feature type="region of interest" description="Disordered" evidence="1">
    <location>
        <begin position="880"/>
        <end position="961"/>
    </location>
</feature>
<evidence type="ECO:0000259" key="2">
    <source>
        <dbReference type="Pfam" id="PF15645"/>
    </source>
</evidence>
<name>A0A4U3ETC8_9GAMM</name>
<dbReference type="InterPro" id="IPR028907">
    <property type="entry name" value="Tox-PLDMTX_dom"/>
</dbReference>
<dbReference type="Proteomes" id="UP000306393">
    <property type="component" value="Unassembled WGS sequence"/>
</dbReference>
<feature type="region of interest" description="Disordered" evidence="1">
    <location>
        <begin position="1748"/>
        <end position="1768"/>
    </location>
</feature>
<evidence type="ECO:0000313" key="7">
    <source>
        <dbReference type="Proteomes" id="UP000661012"/>
    </source>
</evidence>
<evidence type="ECO:0000313" key="6">
    <source>
        <dbReference type="Proteomes" id="UP000306393"/>
    </source>
</evidence>
<accession>A0A4U3ETC8</accession>
<dbReference type="RefSeq" id="WP_137270131.1">
    <property type="nucleotide sequence ID" value="NZ_JACYMQ010000020.1"/>
</dbReference>
<evidence type="ECO:0000313" key="4">
    <source>
        <dbReference type="EMBL" id="MBD8109125.1"/>
    </source>
</evidence>
<dbReference type="EMBL" id="JACYNN010000034">
    <property type="protein sequence ID" value="MBD8109125.1"/>
    <property type="molecule type" value="Genomic_DNA"/>
</dbReference>
<feature type="region of interest" description="Disordered" evidence="1">
    <location>
        <begin position="1"/>
        <end position="51"/>
    </location>
</feature>
<comment type="caution">
    <text evidence="5">The sequence shown here is derived from an EMBL/GenBank/DDBJ whole genome shotgun (WGS) entry which is preliminary data.</text>
</comment>
<evidence type="ECO:0000313" key="5">
    <source>
        <dbReference type="EMBL" id="TKJ83644.1"/>
    </source>
</evidence>
<evidence type="ECO:0000259" key="3">
    <source>
        <dbReference type="Pfam" id="PF26124"/>
    </source>
</evidence>
<dbReference type="Pfam" id="PF26124">
    <property type="entry name" value="DUF8038"/>
    <property type="match status" value="1"/>
</dbReference>
<reference evidence="5 6" key="1">
    <citation type="journal article" date="2019" name="Sci. Rep.">
        <title>Differences in resource use lead to coexistence of seed-transmitted microbial populations.</title>
        <authorList>
            <person name="Torres-Cortes G."/>
            <person name="Garcia B.J."/>
            <person name="Compant S."/>
            <person name="Rezki S."/>
            <person name="Jones P."/>
            <person name="Preveaux A."/>
            <person name="Briand M."/>
            <person name="Roulet A."/>
            <person name="Bouchez O."/>
            <person name="Jacobson D."/>
            <person name="Barret M."/>
        </authorList>
    </citation>
    <scope>NUCLEOTIDE SEQUENCE [LARGE SCALE GENOMIC DNA]</scope>
    <source>
        <strain evidence="5 6">CFBP13511</strain>
    </source>
</reference>
<feature type="region of interest" description="Disordered" evidence="1">
    <location>
        <begin position="1447"/>
        <end position="1469"/>
    </location>
</feature>
<evidence type="ECO:0000256" key="1">
    <source>
        <dbReference type="SAM" id="MobiDB-lite"/>
    </source>
</evidence>
<dbReference type="EMBL" id="QGAC01000035">
    <property type="protein sequence ID" value="TKJ83644.1"/>
    <property type="molecule type" value="Genomic_DNA"/>
</dbReference>
<reference evidence="4 7" key="2">
    <citation type="journal article" date="2020" name="FEMS Microbiol. Ecol.">
        <title>Temporal dynamics of bacterial communities during seed development and maturation.</title>
        <authorList>
            <person name="Chesneau G."/>
            <person name="Torres-Cortes G."/>
            <person name="Briand M."/>
            <person name="Darrasse A."/>
            <person name="Preveaux A."/>
            <person name="Marais C."/>
            <person name="Jacques M.A."/>
            <person name="Shade A."/>
            <person name="Barret M."/>
        </authorList>
    </citation>
    <scope>NUCLEOTIDE SEQUENCE [LARGE SCALE GENOMIC DNA]</scope>
    <source>
        <strain evidence="4 7">CFBP13732</strain>
    </source>
</reference>
<organism evidence="5 6">
    <name type="scientific">Erwinia persicina</name>
    <dbReference type="NCBI Taxonomy" id="55211"/>
    <lineage>
        <taxon>Bacteria</taxon>
        <taxon>Pseudomonadati</taxon>
        <taxon>Pseudomonadota</taxon>
        <taxon>Gammaproteobacteria</taxon>
        <taxon>Enterobacterales</taxon>
        <taxon>Erwiniaceae</taxon>
        <taxon>Erwinia</taxon>
    </lineage>
</organism>
<feature type="compositionally biased region" description="Low complexity" evidence="1">
    <location>
        <begin position="1460"/>
        <end position="1469"/>
    </location>
</feature>
<dbReference type="Gene3D" id="3.10.670.10">
    <property type="entry name" value="Secreted effector protein ssei"/>
    <property type="match status" value="1"/>
</dbReference>
<dbReference type="Pfam" id="PF15645">
    <property type="entry name" value="Tox-PLDMTX"/>
    <property type="match status" value="1"/>
</dbReference>
<feature type="compositionally biased region" description="Polar residues" evidence="1">
    <location>
        <begin position="895"/>
        <end position="913"/>
    </location>
</feature>
<keyword evidence="7" id="KW-1185">Reference proteome</keyword>
<gene>
    <name evidence="5" type="ORF">EpCFBP13511_22520</name>
    <name evidence="4" type="ORF">IFT93_22440</name>
</gene>
<protein>
    <submittedName>
        <fullName evidence="5">Uncharacterized protein</fullName>
    </submittedName>
</protein>
<feature type="compositionally biased region" description="Polar residues" evidence="1">
    <location>
        <begin position="19"/>
        <end position="31"/>
    </location>
</feature>